<evidence type="ECO:0000313" key="2">
    <source>
        <dbReference type="Proteomes" id="UP001610861"/>
    </source>
</evidence>
<organism evidence="1 2">
    <name type="scientific">Microbacterium alkaliflavum</name>
    <dbReference type="NCBI Taxonomy" id="3248839"/>
    <lineage>
        <taxon>Bacteria</taxon>
        <taxon>Bacillati</taxon>
        <taxon>Actinomycetota</taxon>
        <taxon>Actinomycetes</taxon>
        <taxon>Micrococcales</taxon>
        <taxon>Microbacteriaceae</taxon>
        <taxon>Microbacterium</taxon>
    </lineage>
</organism>
<keyword evidence="2" id="KW-1185">Reference proteome</keyword>
<protein>
    <recommendedName>
        <fullName evidence="3">Transcriptional regulator, AbiEi antitoxin, Type IV TA system</fullName>
    </recommendedName>
</protein>
<proteinExistence type="predicted"/>
<name>A0ABW7QB62_9MICO</name>
<comment type="caution">
    <text evidence="1">The sequence shown here is derived from an EMBL/GenBank/DDBJ whole genome shotgun (WGS) entry which is preliminary data.</text>
</comment>
<accession>A0ABW7QB62</accession>
<evidence type="ECO:0008006" key="3">
    <source>
        <dbReference type="Google" id="ProtNLM"/>
    </source>
</evidence>
<evidence type="ECO:0000313" key="1">
    <source>
        <dbReference type="EMBL" id="MFH8252126.1"/>
    </source>
</evidence>
<dbReference type="EMBL" id="JBIQWL010000007">
    <property type="protein sequence ID" value="MFH8252126.1"/>
    <property type="molecule type" value="Genomic_DNA"/>
</dbReference>
<reference evidence="1 2" key="1">
    <citation type="submission" date="2024-09" db="EMBL/GenBank/DDBJ databases">
        <authorList>
            <person name="Pan X."/>
        </authorList>
    </citation>
    <scope>NUCLEOTIDE SEQUENCE [LARGE SCALE GENOMIC DNA]</scope>
    <source>
        <strain evidence="1 2">B2969</strain>
    </source>
</reference>
<sequence length="304" mass="33874">MQIHRGWYVAGEHWKVAYAEERHLLAVFAAHEAARGAGPVFAIASAGVAWELPLFRVWPRSVHIIGPANDGQVRPGRRSDPDGMTPPRVAHHDIPIPDEDVTQRWGVACTTLERTVYDVIRVFSREAAVACMDAALRRMAAPSGDARDYDDADAEEFRGRVRARIAQNAGARGIRQARWVCEFGDGRAELPGESVSRVYLNDLGFRGIRTQVPVPGPRGTDYRVDFGIEDALAWGEFDGEGKYTDPELLRGRTREDVVREEKEREDWIRATTGRGFGRWQMAQLESPETLGGHLAALGIRPRPS</sequence>
<gene>
    <name evidence="1" type="ORF">ACH3VR_17305</name>
</gene>
<dbReference type="Proteomes" id="UP001610861">
    <property type="component" value="Unassembled WGS sequence"/>
</dbReference>